<name>A0A1X7VJM6_AMPQE</name>
<accession>A0A1X7VJM6</accession>
<dbReference type="OrthoDB" id="5981534at2759"/>
<proteinExistence type="predicted"/>
<organism evidence="1">
    <name type="scientific">Amphimedon queenslandica</name>
    <name type="common">Sponge</name>
    <dbReference type="NCBI Taxonomy" id="400682"/>
    <lineage>
        <taxon>Eukaryota</taxon>
        <taxon>Metazoa</taxon>
        <taxon>Porifera</taxon>
        <taxon>Demospongiae</taxon>
        <taxon>Heteroscleromorpha</taxon>
        <taxon>Haplosclerida</taxon>
        <taxon>Niphatidae</taxon>
        <taxon>Amphimedon</taxon>
    </lineage>
</organism>
<dbReference type="EnsemblMetazoa" id="Aqu2.1.40561_001">
    <property type="protein sequence ID" value="Aqu2.1.40561_001"/>
    <property type="gene ID" value="Aqu2.1.40561"/>
</dbReference>
<sequence length="122" mass="13604">MATDLRHLKSVRAGHKGAVSRKMTDLNALLVSTPVDRDSLERIKLALERKLDLLNKLSEDIAAALTNEGEIKAEIESAELVSDPTSTLRVKLPELSLRPFDGNFANWFTFWDTYKAAVHNNA</sequence>
<evidence type="ECO:0000313" key="1">
    <source>
        <dbReference type="EnsemblMetazoa" id="Aqu2.1.40561_001"/>
    </source>
</evidence>
<protein>
    <submittedName>
        <fullName evidence="1">Uncharacterized protein</fullName>
    </submittedName>
</protein>
<dbReference type="AlphaFoldDB" id="A0A1X7VJM6"/>
<reference evidence="1" key="1">
    <citation type="submission" date="2017-05" db="UniProtKB">
        <authorList>
            <consortium name="EnsemblMetazoa"/>
        </authorList>
    </citation>
    <scope>IDENTIFICATION</scope>
</reference>
<dbReference type="InParanoid" id="A0A1X7VJM6"/>